<dbReference type="Proteomes" id="UP000248975">
    <property type="component" value="Unassembled WGS sequence"/>
</dbReference>
<organism evidence="9 10">
    <name type="scientific">Cereibacter sphaeroides</name>
    <name type="common">Rhodobacter sphaeroides</name>
    <dbReference type="NCBI Taxonomy" id="1063"/>
    <lineage>
        <taxon>Bacteria</taxon>
        <taxon>Pseudomonadati</taxon>
        <taxon>Pseudomonadota</taxon>
        <taxon>Alphaproteobacteria</taxon>
        <taxon>Rhodobacterales</taxon>
        <taxon>Paracoccaceae</taxon>
        <taxon>Cereibacter</taxon>
    </lineage>
</organism>
<reference evidence="9 10" key="1">
    <citation type="submission" date="2017-08" db="EMBL/GenBank/DDBJ databases">
        <title>Infants hospitalized years apart are colonized by the same room-sourced microbial strains.</title>
        <authorList>
            <person name="Brooks B."/>
            <person name="Olm M.R."/>
            <person name="Firek B.A."/>
            <person name="Baker R."/>
            <person name="Thomas B.C."/>
            <person name="Morowitz M.J."/>
            <person name="Banfield J.F."/>
        </authorList>
    </citation>
    <scope>NUCLEOTIDE SEQUENCE [LARGE SCALE GENOMIC DNA]</scope>
    <source>
        <strain evidence="9">S2_003_000_R2_11</strain>
    </source>
</reference>
<feature type="transmembrane region" description="Helical" evidence="8">
    <location>
        <begin position="194"/>
        <end position="227"/>
    </location>
</feature>
<dbReference type="Pfam" id="PF03591">
    <property type="entry name" value="AzlC"/>
    <property type="match status" value="1"/>
</dbReference>
<evidence type="ECO:0000256" key="7">
    <source>
        <dbReference type="ARBA" id="ARBA00023136"/>
    </source>
</evidence>
<dbReference type="AlphaFoldDB" id="A0A2W5S809"/>
<evidence type="ECO:0000313" key="10">
    <source>
        <dbReference type="Proteomes" id="UP000248975"/>
    </source>
</evidence>
<protein>
    <submittedName>
        <fullName evidence="9">ABC transporter permease</fullName>
    </submittedName>
</protein>
<gene>
    <name evidence="9" type="ORF">DI533_12620</name>
</gene>
<keyword evidence="7 8" id="KW-0472">Membrane</keyword>
<feature type="transmembrane region" description="Helical" evidence="8">
    <location>
        <begin position="165"/>
        <end position="182"/>
    </location>
</feature>
<keyword evidence="6 8" id="KW-1133">Transmembrane helix</keyword>
<feature type="transmembrane region" description="Helical" evidence="8">
    <location>
        <begin position="20"/>
        <end position="40"/>
    </location>
</feature>
<dbReference type="GO" id="GO:0005886">
    <property type="term" value="C:plasma membrane"/>
    <property type="evidence" value="ECO:0007669"/>
    <property type="project" value="UniProtKB-SubCell"/>
</dbReference>
<comment type="subcellular location">
    <subcellularLocation>
        <location evidence="1">Cell membrane</location>
        <topology evidence="1">Multi-pass membrane protein</topology>
    </subcellularLocation>
</comment>
<accession>A0A2W5S809</accession>
<proteinExistence type="inferred from homology"/>
<evidence type="ECO:0000256" key="8">
    <source>
        <dbReference type="SAM" id="Phobius"/>
    </source>
</evidence>
<evidence type="ECO:0000256" key="6">
    <source>
        <dbReference type="ARBA" id="ARBA00022989"/>
    </source>
</evidence>
<comment type="caution">
    <text evidence="9">The sequence shown here is derived from an EMBL/GenBank/DDBJ whole genome shotgun (WGS) entry which is preliminary data.</text>
</comment>
<dbReference type="PANTHER" id="PTHR34979:SF1">
    <property type="entry name" value="INNER MEMBRANE PROTEIN YGAZ"/>
    <property type="match status" value="1"/>
</dbReference>
<keyword evidence="3" id="KW-0813">Transport</keyword>
<name>A0A2W5S809_CERSP</name>
<feature type="transmembrane region" description="Helical" evidence="8">
    <location>
        <begin position="133"/>
        <end position="159"/>
    </location>
</feature>
<feature type="transmembrane region" description="Helical" evidence="8">
    <location>
        <begin position="72"/>
        <end position="92"/>
    </location>
</feature>
<evidence type="ECO:0000256" key="1">
    <source>
        <dbReference type="ARBA" id="ARBA00004651"/>
    </source>
</evidence>
<keyword evidence="5 8" id="KW-0812">Transmembrane</keyword>
<evidence type="ECO:0000256" key="2">
    <source>
        <dbReference type="ARBA" id="ARBA00010735"/>
    </source>
</evidence>
<dbReference type="EMBL" id="QFQS01000002">
    <property type="protein sequence ID" value="PZQ97969.1"/>
    <property type="molecule type" value="Genomic_DNA"/>
</dbReference>
<comment type="similarity">
    <text evidence="2">Belongs to the AzlC family.</text>
</comment>
<evidence type="ECO:0000313" key="9">
    <source>
        <dbReference type="EMBL" id="PZQ97969.1"/>
    </source>
</evidence>
<keyword evidence="4" id="KW-1003">Cell membrane</keyword>
<evidence type="ECO:0000256" key="4">
    <source>
        <dbReference type="ARBA" id="ARBA00022475"/>
    </source>
</evidence>
<dbReference type="InterPro" id="IPR011606">
    <property type="entry name" value="Brnchd-chn_aa_trnsp_permease"/>
</dbReference>
<dbReference type="PANTHER" id="PTHR34979">
    <property type="entry name" value="INNER MEMBRANE PROTEIN YGAZ"/>
    <property type="match status" value="1"/>
</dbReference>
<sequence>MTAPFTADGIIRGARAAAPLGLGIFVYGLAFGLVAVQAQFALGQAMAMSAAVYSGSAQLAAINLIQTGQVTVVALAATILLMNARYLMFGAALQPWLHQAHPRLAYTSLLVLGDGNWLMVMRAIERGEQDRGYLLGSGLPMFAGWMLGTATGALSGQILPDPHTLAADLMLPAFAAAMMAGMMRSRAALLPAAVGAITAVVVLGLAGAGWAIIVAGLAGAATAALAWRPPAVAMP</sequence>
<dbReference type="GO" id="GO:1903785">
    <property type="term" value="P:L-valine transmembrane transport"/>
    <property type="evidence" value="ECO:0007669"/>
    <property type="project" value="TreeGrafter"/>
</dbReference>
<evidence type="ECO:0000256" key="3">
    <source>
        <dbReference type="ARBA" id="ARBA00022448"/>
    </source>
</evidence>
<evidence type="ECO:0000256" key="5">
    <source>
        <dbReference type="ARBA" id="ARBA00022692"/>
    </source>
</evidence>